<dbReference type="EMBL" id="BAET01000007">
    <property type="protein sequence ID" value="GAB54968.1"/>
    <property type="molecule type" value="Genomic_DNA"/>
</dbReference>
<dbReference type="Proteomes" id="UP000053586">
    <property type="component" value="Unassembled WGS sequence"/>
</dbReference>
<keyword evidence="2" id="KW-1185">Reference proteome</keyword>
<dbReference type="AlphaFoldDB" id="H5T9J1"/>
<evidence type="ECO:0000313" key="2">
    <source>
        <dbReference type="Proteomes" id="UP000053586"/>
    </source>
</evidence>
<sequence>MIKNISAHIGLGVEYLREISIWTNTGNVQHRNELKIMSISLSVDEGLLVLTLVKKSEIDKLEESKSDKMRKV</sequence>
<accession>H5T9J1</accession>
<evidence type="ECO:0000313" key="1">
    <source>
        <dbReference type="EMBL" id="GAB54968.1"/>
    </source>
</evidence>
<reference evidence="1 2" key="2">
    <citation type="journal article" date="2017" name="Antonie Van Leeuwenhoek">
        <title>Rhizobium rhizosphaerae sp. nov., a novel species isolated from rice rhizosphere.</title>
        <authorList>
            <person name="Zhao J.J."/>
            <person name="Zhang J."/>
            <person name="Zhang R.J."/>
            <person name="Zhang C.W."/>
            <person name="Yin H.Q."/>
            <person name="Zhang X.X."/>
        </authorList>
    </citation>
    <scope>NUCLEOTIDE SEQUENCE [LARGE SCALE GENOMIC DNA]</scope>
    <source>
        <strain evidence="1 2">ACAM 611</strain>
    </source>
</reference>
<organism evidence="1 2">
    <name type="scientific">Glaciecola punicea ACAM 611</name>
    <dbReference type="NCBI Taxonomy" id="1121923"/>
    <lineage>
        <taxon>Bacteria</taxon>
        <taxon>Pseudomonadati</taxon>
        <taxon>Pseudomonadota</taxon>
        <taxon>Gammaproteobacteria</taxon>
        <taxon>Alteromonadales</taxon>
        <taxon>Alteromonadaceae</taxon>
        <taxon>Glaciecola</taxon>
    </lineage>
</organism>
<protein>
    <submittedName>
        <fullName evidence="1">Uncharacterized protein</fullName>
    </submittedName>
</protein>
<proteinExistence type="predicted"/>
<comment type="caution">
    <text evidence="1">The sequence shown here is derived from an EMBL/GenBank/DDBJ whole genome shotgun (WGS) entry which is preliminary data.</text>
</comment>
<gene>
    <name evidence="1" type="ORF">GPUN_0833</name>
</gene>
<reference evidence="1 2" key="1">
    <citation type="journal article" date="2012" name="J. Bacteriol.">
        <title>Genome sequence of proteorhodopsin-containing sea ice bacterium Glaciecola punicea ACAM 611T.</title>
        <authorList>
            <person name="Qin Q.-L."/>
            <person name="Xie B.-B."/>
            <person name="Shu Y.-L."/>
            <person name="Rong J.-C."/>
            <person name="Zhao D.-L."/>
            <person name="Zhang X.-Y."/>
            <person name="Chen X.-L."/>
            <person name="Zhou B.-C."/>
            <person name="Zhanga Y.-Z."/>
        </authorList>
    </citation>
    <scope>NUCLEOTIDE SEQUENCE [LARGE SCALE GENOMIC DNA]</scope>
    <source>
        <strain evidence="1 2">ACAM 611</strain>
    </source>
</reference>
<name>H5T9J1_9ALTE</name>